<dbReference type="PANTHER" id="PTHR38009:SF1">
    <property type="entry name" value="CONSERVED HYPOTHETICAL PHAGE TAIL PROTEIN"/>
    <property type="match status" value="1"/>
</dbReference>
<dbReference type="GO" id="GO:0005198">
    <property type="term" value="F:structural molecule activity"/>
    <property type="evidence" value="ECO:0007669"/>
    <property type="project" value="InterPro"/>
</dbReference>
<name>A0A545UD96_9GAMM</name>
<sequence length="156" mass="17659">MAGYYPPVGFHFRVEFGFLPSDINDVRFQEVSGLGAEVSTEEVTEGGENRFTHRLPTRAKYSNLVLKRGLLVDSKLVKWITNAIQNIEANPGTPEESPTTVNVTLLNEEHKPLADTYSFVNAWPIKWSVSDFKAMDNSIVVETLELSYQYFTKIKL</sequence>
<dbReference type="OrthoDB" id="9799891at2"/>
<proteinExistence type="predicted"/>
<evidence type="ECO:0000313" key="2">
    <source>
        <dbReference type="Proteomes" id="UP000315439"/>
    </source>
</evidence>
<evidence type="ECO:0000313" key="1">
    <source>
        <dbReference type="EMBL" id="TQV87436.1"/>
    </source>
</evidence>
<accession>A0A545UD96</accession>
<dbReference type="EMBL" id="VIKS01000008">
    <property type="protein sequence ID" value="TQV87436.1"/>
    <property type="molecule type" value="Genomic_DNA"/>
</dbReference>
<dbReference type="InterPro" id="IPR010667">
    <property type="entry name" value="Phage_T4_Gp19"/>
</dbReference>
<reference evidence="1 2" key="1">
    <citation type="submission" date="2019-07" db="EMBL/GenBank/DDBJ databases">
        <title>Draft genome for Aliikangiella sp. M105.</title>
        <authorList>
            <person name="Wang G."/>
        </authorList>
    </citation>
    <scope>NUCLEOTIDE SEQUENCE [LARGE SCALE GENOMIC DNA]</scope>
    <source>
        <strain evidence="1 2">M105</strain>
    </source>
</reference>
<organism evidence="1 2">
    <name type="scientific">Aliikangiella coralliicola</name>
    <dbReference type="NCBI Taxonomy" id="2592383"/>
    <lineage>
        <taxon>Bacteria</taxon>
        <taxon>Pseudomonadati</taxon>
        <taxon>Pseudomonadota</taxon>
        <taxon>Gammaproteobacteria</taxon>
        <taxon>Oceanospirillales</taxon>
        <taxon>Pleioneaceae</taxon>
        <taxon>Aliikangiella</taxon>
    </lineage>
</organism>
<dbReference type="RefSeq" id="WP_142894162.1">
    <property type="nucleotide sequence ID" value="NZ_ML660164.1"/>
</dbReference>
<comment type="caution">
    <text evidence="1">The sequence shown here is derived from an EMBL/GenBank/DDBJ whole genome shotgun (WGS) entry which is preliminary data.</text>
</comment>
<dbReference type="NCBIfam" id="TIGR02241">
    <property type="entry name" value="conserved hypothetical phage tail region protein"/>
    <property type="match status" value="1"/>
</dbReference>
<keyword evidence="2" id="KW-1185">Reference proteome</keyword>
<gene>
    <name evidence="1" type="ORF">FLL46_13410</name>
</gene>
<dbReference type="InterPro" id="IPR011747">
    <property type="entry name" value="CHP02241"/>
</dbReference>
<dbReference type="AlphaFoldDB" id="A0A545UD96"/>
<dbReference type="Proteomes" id="UP000315439">
    <property type="component" value="Unassembled WGS sequence"/>
</dbReference>
<dbReference type="PANTHER" id="PTHR38009">
    <property type="entry name" value="CONSERVED HYPOTHETICAL PHAGE TAIL PROTEIN"/>
    <property type="match status" value="1"/>
</dbReference>
<protein>
    <submittedName>
        <fullName evidence="1">Phage tail protein</fullName>
    </submittedName>
</protein>
<dbReference type="Pfam" id="PF06841">
    <property type="entry name" value="Phage_T4_gp19"/>
    <property type="match status" value="1"/>
</dbReference>